<dbReference type="Gene3D" id="3.30.70.2050">
    <property type="match status" value="1"/>
</dbReference>
<evidence type="ECO:0000256" key="2">
    <source>
        <dbReference type="ARBA" id="ARBA00023163"/>
    </source>
</evidence>
<dbReference type="PROSITE" id="PS51000">
    <property type="entry name" value="HTH_DEOR_2"/>
    <property type="match status" value="1"/>
</dbReference>
<dbReference type="SUPFAM" id="SSF46785">
    <property type="entry name" value="Winged helix' DNA-binding domain"/>
    <property type="match status" value="1"/>
</dbReference>
<dbReference type="InterPro" id="IPR001034">
    <property type="entry name" value="DeoR_HTH"/>
</dbReference>
<dbReference type="SMART" id="SM00420">
    <property type="entry name" value="HTH_DEOR"/>
    <property type="match status" value="1"/>
</dbReference>
<keyword evidence="5" id="KW-1185">Reference proteome</keyword>
<protein>
    <submittedName>
        <fullName evidence="4">Transcriptional regulator</fullName>
    </submittedName>
</protein>
<name>A0A8E2LFD6_9BACI</name>
<evidence type="ECO:0000256" key="1">
    <source>
        <dbReference type="ARBA" id="ARBA00023015"/>
    </source>
</evidence>
<dbReference type="Proteomes" id="UP000189761">
    <property type="component" value="Unassembled WGS sequence"/>
</dbReference>
<gene>
    <name evidence="4" type="ORF">BWZ43_08775</name>
</gene>
<dbReference type="AlphaFoldDB" id="A0A8E2LFD6"/>
<sequence>MLPIERQREIKLLIQMKKTLKISELSEQFNVSEMTIYRDIKPLVEEGLVTKTFGGISLIEKKESSLPDHSHCVFCHKPNNQKMAYRLILANDKIETACCAHCGLLRHRQLGDEVLQAICHDFFTNTTISALLTWYVLDTCLNISCCQPHIITFENRDHAEKFVKGFGGNIYGFQEAMEVVAKKMNGDTGCHNQ</sequence>
<keyword evidence="1" id="KW-0805">Transcription regulation</keyword>
<dbReference type="SUPFAM" id="SSF160387">
    <property type="entry name" value="NosL/MerB-like"/>
    <property type="match status" value="1"/>
</dbReference>
<feature type="domain" description="HTH deoR-type" evidence="3">
    <location>
        <begin position="3"/>
        <end position="58"/>
    </location>
</feature>
<evidence type="ECO:0000313" key="5">
    <source>
        <dbReference type="Proteomes" id="UP000189761"/>
    </source>
</evidence>
<dbReference type="InterPro" id="IPR008719">
    <property type="entry name" value="N2O_reductase_NosL"/>
</dbReference>
<dbReference type="GO" id="GO:0003700">
    <property type="term" value="F:DNA-binding transcription factor activity"/>
    <property type="evidence" value="ECO:0007669"/>
    <property type="project" value="InterPro"/>
</dbReference>
<organism evidence="4 5">
    <name type="scientific">Heyndrickxia oleronia</name>
    <dbReference type="NCBI Taxonomy" id="38875"/>
    <lineage>
        <taxon>Bacteria</taxon>
        <taxon>Bacillati</taxon>
        <taxon>Bacillota</taxon>
        <taxon>Bacilli</taxon>
        <taxon>Bacillales</taxon>
        <taxon>Bacillaceae</taxon>
        <taxon>Heyndrickxia</taxon>
    </lineage>
</organism>
<dbReference type="RefSeq" id="WP_071975778.1">
    <property type="nucleotide sequence ID" value="NZ_CP065424.1"/>
</dbReference>
<dbReference type="InterPro" id="IPR036390">
    <property type="entry name" value="WH_DNA-bd_sf"/>
</dbReference>
<comment type="caution">
    <text evidence="4">The sequence shown here is derived from an EMBL/GenBank/DDBJ whole genome shotgun (WGS) entry which is preliminary data.</text>
</comment>
<dbReference type="Gene3D" id="1.10.10.10">
    <property type="entry name" value="Winged helix-like DNA-binding domain superfamily/Winged helix DNA-binding domain"/>
    <property type="match status" value="1"/>
</dbReference>
<proteinExistence type="predicted"/>
<dbReference type="InterPro" id="IPR036388">
    <property type="entry name" value="WH-like_DNA-bd_sf"/>
</dbReference>
<dbReference type="PANTHER" id="PTHR41247">
    <property type="entry name" value="HTH-TYPE TRANSCRIPTIONAL REPRESSOR YCNK"/>
    <property type="match status" value="1"/>
</dbReference>
<dbReference type="PRINTS" id="PR00037">
    <property type="entry name" value="HTHLACR"/>
</dbReference>
<dbReference type="Pfam" id="PF08220">
    <property type="entry name" value="HTH_DeoR"/>
    <property type="match status" value="1"/>
</dbReference>
<keyword evidence="2" id="KW-0804">Transcription</keyword>
<dbReference type="EMBL" id="MTLA01000083">
    <property type="protein sequence ID" value="OOP68752.1"/>
    <property type="molecule type" value="Genomic_DNA"/>
</dbReference>
<evidence type="ECO:0000313" key="4">
    <source>
        <dbReference type="EMBL" id="OOP68752.1"/>
    </source>
</evidence>
<accession>A0A8E2LFD6</accession>
<dbReference type="PANTHER" id="PTHR41247:SF1">
    <property type="entry name" value="HTH-TYPE TRANSCRIPTIONAL REPRESSOR YCNK"/>
    <property type="match status" value="1"/>
</dbReference>
<reference evidence="4 5" key="1">
    <citation type="submission" date="2017-01" db="EMBL/GenBank/DDBJ databases">
        <title>Draft genome sequence of Bacillus oleronius.</title>
        <authorList>
            <person name="Allam M."/>
        </authorList>
    </citation>
    <scope>NUCLEOTIDE SEQUENCE [LARGE SCALE GENOMIC DNA]</scope>
    <source>
        <strain evidence="4 5">DSM 9356</strain>
    </source>
</reference>
<evidence type="ECO:0000259" key="3">
    <source>
        <dbReference type="PROSITE" id="PS51000"/>
    </source>
</evidence>